<dbReference type="SMART" id="SM00862">
    <property type="entry name" value="Trans_reg_C"/>
    <property type="match status" value="1"/>
</dbReference>
<dbReference type="InterPro" id="IPR036388">
    <property type="entry name" value="WH-like_DNA-bd_sf"/>
</dbReference>
<dbReference type="CDD" id="cd17574">
    <property type="entry name" value="REC_OmpR"/>
    <property type="match status" value="1"/>
</dbReference>
<evidence type="ECO:0000313" key="12">
    <source>
        <dbReference type="EMBL" id="CCJ32721.1"/>
    </source>
</evidence>
<dbReference type="Pfam" id="PF00486">
    <property type="entry name" value="Trans_reg_C"/>
    <property type="match status" value="1"/>
</dbReference>
<dbReference type="PANTHER" id="PTHR48111">
    <property type="entry name" value="REGULATOR OF RPOS"/>
    <property type="match status" value="1"/>
</dbReference>
<dbReference type="GO" id="GO:0000976">
    <property type="term" value="F:transcription cis-regulatory region binding"/>
    <property type="evidence" value="ECO:0007669"/>
    <property type="project" value="TreeGrafter"/>
</dbReference>
<dbReference type="Gene3D" id="3.40.50.2300">
    <property type="match status" value="1"/>
</dbReference>
<proteinExistence type="predicted"/>
<dbReference type="InterPro" id="IPR001867">
    <property type="entry name" value="OmpR/PhoB-type_DNA-bd"/>
</dbReference>
<evidence type="ECO:0000313" key="13">
    <source>
        <dbReference type="Proteomes" id="UP000007652"/>
    </source>
</evidence>
<evidence type="ECO:0000256" key="3">
    <source>
        <dbReference type="ARBA" id="ARBA00023012"/>
    </source>
</evidence>
<dbReference type="GO" id="GO:0000156">
    <property type="term" value="F:phosphorelay response regulator activity"/>
    <property type="evidence" value="ECO:0007669"/>
    <property type="project" value="TreeGrafter"/>
</dbReference>
<feature type="domain" description="Response regulatory" evidence="10">
    <location>
        <begin position="3"/>
        <end position="118"/>
    </location>
</feature>
<dbReference type="FunFam" id="3.40.50.2300:FF:000001">
    <property type="entry name" value="DNA-binding response regulator PhoB"/>
    <property type="match status" value="1"/>
</dbReference>
<dbReference type="RefSeq" id="WP_008907999.1">
    <property type="nucleotide sequence ID" value="NZ_CAKP01000027.1"/>
</dbReference>
<dbReference type="SUPFAM" id="SSF52172">
    <property type="entry name" value="CheY-like"/>
    <property type="match status" value="1"/>
</dbReference>
<reference evidence="12 13" key="1">
    <citation type="journal article" date="2011" name="J. Bacteriol.">
        <title>Draft genome sequence of Caloramator australicus strain RC3T, a thermoanaerobe from the Great Artesian Basin of Australia.</title>
        <authorList>
            <person name="Ogg C.D."/>
            <person name="Patel B.K.C."/>
        </authorList>
    </citation>
    <scope>NUCLEOTIDE SEQUENCE [LARGE SCALE GENOMIC DNA]</scope>
    <source>
        <strain evidence="12 13">RC3</strain>
    </source>
</reference>
<evidence type="ECO:0000256" key="7">
    <source>
        <dbReference type="ARBA" id="ARBA00024867"/>
    </source>
</evidence>
<keyword evidence="13" id="KW-1185">Reference proteome</keyword>
<evidence type="ECO:0000259" key="10">
    <source>
        <dbReference type="PROSITE" id="PS50110"/>
    </source>
</evidence>
<evidence type="ECO:0000256" key="9">
    <source>
        <dbReference type="PROSITE-ProRule" id="PRU01091"/>
    </source>
</evidence>
<dbReference type="AlphaFoldDB" id="I7J4L4"/>
<evidence type="ECO:0000256" key="6">
    <source>
        <dbReference type="ARBA" id="ARBA00023163"/>
    </source>
</evidence>
<evidence type="ECO:0000256" key="1">
    <source>
        <dbReference type="ARBA" id="ARBA00018672"/>
    </source>
</evidence>
<dbReference type="SMART" id="SM00448">
    <property type="entry name" value="REC"/>
    <property type="match status" value="1"/>
</dbReference>
<dbReference type="InterPro" id="IPR039420">
    <property type="entry name" value="WalR-like"/>
</dbReference>
<dbReference type="Gene3D" id="6.10.250.690">
    <property type="match status" value="1"/>
</dbReference>
<dbReference type="PANTHER" id="PTHR48111:SF54">
    <property type="entry name" value="STAGE 0 SPORULATION PROTEIN A HOMOLOG"/>
    <property type="match status" value="1"/>
</dbReference>
<comment type="caution">
    <text evidence="12">The sequence shown here is derived from an EMBL/GenBank/DDBJ whole genome shotgun (WGS) entry which is preliminary data.</text>
</comment>
<keyword evidence="6" id="KW-0804">Transcription</keyword>
<dbReference type="eggNOG" id="COG0745">
    <property type="taxonomic scope" value="Bacteria"/>
</dbReference>
<organism evidence="12 13">
    <name type="scientific">Caloramator australicus RC3</name>
    <dbReference type="NCBI Taxonomy" id="857293"/>
    <lineage>
        <taxon>Bacteria</taxon>
        <taxon>Bacillati</taxon>
        <taxon>Bacillota</taxon>
        <taxon>Clostridia</taxon>
        <taxon>Eubacteriales</taxon>
        <taxon>Clostridiaceae</taxon>
        <taxon>Caloramator</taxon>
    </lineage>
</organism>
<dbReference type="OrthoDB" id="9790442at2"/>
<dbReference type="FunFam" id="1.10.10.10:FF:000018">
    <property type="entry name" value="DNA-binding response regulator ResD"/>
    <property type="match status" value="1"/>
</dbReference>
<accession>I7J4L4</accession>
<dbReference type="InterPro" id="IPR001789">
    <property type="entry name" value="Sig_transdc_resp-reg_receiver"/>
</dbReference>
<keyword evidence="5 9" id="KW-0238">DNA-binding</keyword>
<name>I7J4L4_9CLOT</name>
<evidence type="ECO:0000256" key="4">
    <source>
        <dbReference type="ARBA" id="ARBA00023015"/>
    </source>
</evidence>
<keyword evidence="2 8" id="KW-0597">Phosphoprotein</keyword>
<dbReference type="GO" id="GO:0005829">
    <property type="term" value="C:cytosol"/>
    <property type="evidence" value="ECO:0007669"/>
    <property type="project" value="TreeGrafter"/>
</dbReference>
<dbReference type="EMBL" id="CAKP01000027">
    <property type="protein sequence ID" value="CCJ32721.1"/>
    <property type="molecule type" value="Genomic_DNA"/>
</dbReference>
<dbReference type="InterPro" id="IPR011006">
    <property type="entry name" value="CheY-like_superfamily"/>
</dbReference>
<evidence type="ECO:0000259" key="11">
    <source>
        <dbReference type="PROSITE" id="PS51755"/>
    </source>
</evidence>
<feature type="modified residue" description="4-aspartylphosphate" evidence="8">
    <location>
        <position position="53"/>
    </location>
</feature>
<dbReference type="Gene3D" id="1.10.10.10">
    <property type="entry name" value="Winged helix-like DNA-binding domain superfamily/Winged helix DNA-binding domain"/>
    <property type="match status" value="1"/>
</dbReference>
<feature type="DNA-binding region" description="OmpR/PhoB-type" evidence="9">
    <location>
        <begin position="128"/>
        <end position="227"/>
    </location>
</feature>
<protein>
    <recommendedName>
        <fullName evidence="1">Stage 0 sporulation protein A homolog</fullName>
    </recommendedName>
</protein>
<dbReference type="GO" id="GO:0032993">
    <property type="term" value="C:protein-DNA complex"/>
    <property type="evidence" value="ECO:0007669"/>
    <property type="project" value="TreeGrafter"/>
</dbReference>
<dbReference type="Pfam" id="PF00072">
    <property type="entry name" value="Response_reg"/>
    <property type="match status" value="1"/>
</dbReference>
<dbReference type="GO" id="GO:0006355">
    <property type="term" value="P:regulation of DNA-templated transcription"/>
    <property type="evidence" value="ECO:0007669"/>
    <property type="project" value="InterPro"/>
</dbReference>
<keyword evidence="3" id="KW-0902">Two-component regulatory system</keyword>
<dbReference type="PROSITE" id="PS51755">
    <property type="entry name" value="OMPR_PHOB"/>
    <property type="match status" value="1"/>
</dbReference>
<dbReference type="CDD" id="cd00383">
    <property type="entry name" value="trans_reg_C"/>
    <property type="match status" value="1"/>
</dbReference>
<evidence type="ECO:0000256" key="2">
    <source>
        <dbReference type="ARBA" id="ARBA00022553"/>
    </source>
</evidence>
<dbReference type="Proteomes" id="UP000007652">
    <property type="component" value="Unassembled WGS sequence"/>
</dbReference>
<feature type="domain" description="OmpR/PhoB-type" evidence="11">
    <location>
        <begin position="128"/>
        <end position="227"/>
    </location>
</feature>
<dbReference type="PROSITE" id="PS50110">
    <property type="entry name" value="RESPONSE_REGULATORY"/>
    <property type="match status" value="1"/>
</dbReference>
<gene>
    <name evidence="12" type="ORF">CAAU_0637</name>
</gene>
<comment type="function">
    <text evidence="7">May play the central regulatory role in sporulation. It may be an element of the effector pathway responsible for the activation of sporulation genes in response to nutritional stress. Spo0A may act in concert with spo0H (a sigma factor) to control the expression of some genes that are critical to the sporulation process.</text>
</comment>
<sequence>MKRVLIVEDHEEIRGFIKINLKREGYDVLEAEDGEKALDILKKNDGIDIAIVDLMLPKIDGFYVCNKIREKDPFIGIIILTARSQEADKIAGFSKGADDYVVKPFSPKELVARVDSLFRRVSMIRRNNNEIFMYPFKVDFNSRKFFKEDKEIELTYIEFELLKLFINNPNKAFKRDEILNIIWGEDYIGSYKIVDVNISRLRQKIEDDPTCPKYIKSIRGYGYRWEIK</sequence>
<dbReference type="STRING" id="857293.CAAU_0637"/>
<evidence type="ECO:0000256" key="5">
    <source>
        <dbReference type="ARBA" id="ARBA00023125"/>
    </source>
</evidence>
<evidence type="ECO:0000256" key="8">
    <source>
        <dbReference type="PROSITE-ProRule" id="PRU00169"/>
    </source>
</evidence>
<keyword evidence="4" id="KW-0805">Transcription regulation</keyword>